<organism evidence="2 3">
    <name type="scientific">Caenorhabditis angaria</name>
    <dbReference type="NCBI Taxonomy" id="860376"/>
    <lineage>
        <taxon>Eukaryota</taxon>
        <taxon>Metazoa</taxon>
        <taxon>Ecdysozoa</taxon>
        <taxon>Nematoda</taxon>
        <taxon>Chromadorea</taxon>
        <taxon>Rhabditida</taxon>
        <taxon>Rhabditina</taxon>
        <taxon>Rhabditomorpha</taxon>
        <taxon>Rhabditoidea</taxon>
        <taxon>Rhabditidae</taxon>
        <taxon>Peloderinae</taxon>
        <taxon>Caenorhabditis</taxon>
    </lineage>
</organism>
<feature type="transmembrane region" description="Helical" evidence="1">
    <location>
        <begin position="63"/>
        <end position="92"/>
    </location>
</feature>
<keyword evidence="1" id="KW-0472">Membrane</keyword>
<proteinExistence type="predicted"/>
<accession>A0A9P1MZ14</accession>
<dbReference type="AlphaFoldDB" id="A0A9P1MZ14"/>
<dbReference type="Proteomes" id="UP001152747">
    <property type="component" value="Unassembled WGS sequence"/>
</dbReference>
<dbReference type="EMBL" id="CANHGI010000003">
    <property type="protein sequence ID" value="CAI5444023.1"/>
    <property type="molecule type" value="Genomic_DNA"/>
</dbReference>
<keyword evidence="1" id="KW-0812">Transmembrane</keyword>
<evidence type="ECO:0000313" key="2">
    <source>
        <dbReference type="EMBL" id="CAI5444023.1"/>
    </source>
</evidence>
<sequence>MKNGDENLAMERICTAMTWRFRWVLANLPRFFPQFACLFCAIPISLAFSSFCITFLVNFGVAIIAQTISIILILLIFIPTITICLICAVFVACSFDFAKHTYTRCFLVENLDFKATKLKIC</sequence>
<name>A0A9P1MZ14_9PELO</name>
<feature type="transmembrane region" description="Helical" evidence="1">
    <location>
        <begin position="35"/>
        <end position="57"/>
    </location>
</feature>
<comment type="caution">
    <text evidence="2">The sequence shown here is derived from an EMBL/GenBank/DDBJ whole genome shotgun (WGS) entry which is preliminary data.</text>
</comment>
<protein>
    <submittedName>
        <fullName evidence="2">Uncharacterized protein</fullName>
    </submittedName>
</protein>
<gene>
    <name evidence="2" type="ORF">CAMP_LOCUS6660</name>
</gene>
<evidence type="ECO:0000256" key="1">
    <source>
        <dbReference type="SAM" id="Phobius"/>
    </source>
</evidence>
<reference evidence="2" key="1">
    <citation type="submission" date="2022-11" db="EMBL/GenBank/DDBJ databases">
        <authorList>
            <person name="Kikuchi T."/>
        </authorList>
    </citation>
    <scope>NUCLEOTIDE SEQUENCE</scope>
    <source>
        <strain evidence="2">PS1010</strain>
    </source>
</reference>
<evidence type="ECO:0000313" key="3">
    <source>
        <dbReference type="Proteomes" id="UP001152747"/>
    </source>
</evidence>
<keyword evidence="3" id="KW-1185">Reference proteome</keyword>
<keyword evidence="1" id="KW-1133">Transmembrane helix</keyword>